<dbReference type="InterPro" id="IPR028921">
    <property type="entry name" value="NTF2_fold_dom"/>
</dbReference>
<feature type="chain" id="PRO_5038987132" description="NTF2 fold domain-containing protein" evidence="1">
    <location>
        <begin position="22"/>
        <end position="136"/>
    </location>
</feature>
<proteinExistence type="predicted"/>
<gene>
    <name evidence="3" type="ORF">PaecuDRAFT_3197</name>
</gene>
<feature type="signal peptide" evidence="1">
    <location>
        <begin position="1"/>
        <end position="21"/>
    </location>
</feature>
<dbReference type="EMBL" id="AEDD01000008">
    <property type="protein sequence ID" value="EFM10238.1"/>
    <property type="molecule type" value="Genomic_DNA"/>
</dbReference>
<dbReference type="Proteomes" id="UP000005387">
    <property type="component" value="Unassembled WGS sequence"/>
</dbReference>
<evidence type="ECO:0000313" key="3">
    <source>
        <dbReference type="EMBL" id="EFM10238.1"/>
    </source>
</evidence>
<evidence type="ECO:0000259" key="2">
    <source>
        <dbReference type="Pfam" id="PF15631"/>
    </source>
</evidence>
<organism evidence="3 4">
    <name type="scientific">Paenibacillus curdlanolyticus YK9</name>
    <dbReference type="NCBI Taxonomy" id="717606"/>
    <lineage>
        <taxon>Bacteria</taxon>
        <taxon>Bacillati</taxon>
        <taxon>Bacillota</taxon>
        <taxon>Bacilli</taxon>
        <taxon>Bacillales</taxon>
        <taxon>Paenibacillaceae</taxon>
        <taxon>Paenibacillus</taxon>
    </lineage>
</organism>
<keyword evidence="4" id="KW-1185">Reference proteome</keyword>
<dbReference type="eggNOG" id="ENOG5032BYV">
    <property type="taxonomic scope" value="Bacteria"/>
</dbReference>
<dbReference type="Pfam" id="PF15631">
    <property type="entry name" value="Imm-NTF2-2"/>
    <property type="match status" value="1"/>
</dbReference>
<name>E0IC08_9BACL</name>
<dbReference type="STRING" id="717606.PaecuDRAFT_3197"/>
<dbReference type="OrthoDB" id="2466668at2"/>
<protein>
    <recommendedName>
        <fullName evidence="2">NTF2 fold domain-containing protein</fullName>
    </recommendedName>
</protein>
<reference evidence="3 4" key="1">
    <citation type="submission" date="2010-07" db="EMBL/GenBank/DDBJ databases">
        <title>The draft genome of Paenibacillus curdlanolyticus YK9.</title>
        <authorList>
            <consortium name="US DOE Joint Genome Institute (JGI-PGF)"/>
            <person name="Lucas S."/>
            <person name="Copeland A."/>
            <person name="Lapidus A."/>
            <person name="Cheng J.-F."/>
            <person name="Bruce D."/>
            <person name="Goodwin L."/>
            <person name="Pitluck S."/>
            <person name="Land M.L."/>
            <person name="Hauser L."/>
            <person name="Chang Y.-J."/>
            <person name="Jeffries C."/>
            <person name="Anderson I.J."/>
            <person name="Johnson E."/>
            <person name="Loganathan U."/>
            <person name="Mulhopadhyay B."/>
            <person name="Kyrpides N."/>
            <person name="Woyke T.J."/>
        </authorList>
    </citation>
    <scope>NUCLEOTIDE SEQUENCE [LARGE SCALE GENOMIC DNA]</scope>
    <source>
        <strain evidence="3 4">YK9</strain>
    </source>
</reference>
<keyword evidence="1" id="KW-0732">Signal</keyword>
<evidence type="ECO:0000313" key="4">
    <source>
        <dbReference type="Proteomes" id="UP000005387"/>
    </source>
</evidence>
<sequence>MRRRLALLVLAIGLLTATACSNEGNEPLIKDKPVDEPAAAFNLDDYKVEMNSSHFSSRNEGFVPNKEAAAQIAEVVLNQIYGAARIVEEKPLIVQFDPDQKVWLVQGTLPDGMDGGVGYVLLQQKDGKILSVWHDK</sequence>
<dbReference type="RefSeq" id="WP_006039185.1">
    <property type="nucleotide sequence ID" value="NZ_AEDD01000008.1"/>
</dbReference>
<evidence type="ECO:0000256" key="1">
    <source>
        <dbReference type="SAM" id="SignalP"/>
    </source>
</evidence>
<dbReference type="PROSITE" id="PS51257">
    <property type="entry name" value="PROKAR_LIPOPROTEIN"/>
    <property type="match status" value="1"/>
</dbReference>
<feature type="domain" description="NTF2 fold" evidence="2">
    <location>
        <begin position="69"/>
        <end position="136"/>
    </location>
</feature>
<accession>E0IC08</accession>
<dbReference type="AlphaFoldDB" id="E0IC08"/>